<dbReference type="EMBL" id="ML735127">
    <property type="protein sequence ID" value="KAB8198871.1"/>
    <property type="molecule type" value="Genomic_DNA"/>
</dbReference>
<dbReference type="InterPro" id="IPR008146">
    <property type="entry name" value="Gln_synth_cat_dom"/>
</dbReference>
<dbReference type="PANTHER" id="PTHR43785">
    <property type="entry name" value="GAMMA-GLUTAMYLPUTRESCINE SYNTHETASE"/>
    <property type="match status" value="1"/>
</dbReference>
<keyword evidence="2" id="KW-0436">Ligase</keyword>
<dbReference type="InterPro" id="IPR014746">
    <property type="entry name" value="Gln_synth/guanido_kin_cat_dom"/>
</dbReference>
<evidence type="ECO:0000256" key="4">
    <source>
        <dbReference type="RuleBase" id="RU000384"/>
    </source>
</evidence>
<keyword evidence="7" id="KW-1185">Reference proteome</keyword>
<reference evidence="6 7" key="1">
    <citation type="submission" date="2019-04" db="EMBL/GenBank/DDBJ databases">
        <title>Fungal friends and foes A comparative genomics study of 23 Aspergillus species from section Flavi.</title>
        <authorList>
            <consortium name="DOE Joint Genome Institute"/>
            <person name="Kjaerbolling I."/>
            <person name="Vesth T.C."/>
            <person name="Frisvad J.C."/>
            <person name="Nybo J.L."/>
            <person name="Theobald S."/>
            <person name="Kildgaard S."/>
            <person name="Petersen T.I."/>
            <person name="Kuo A."/>
            <person name="Sato A."/>
            <person name="Lyhne E.K."/>
            <person name="Kogle M.E."/>
            <person name="Wiebenga A."/>
            <person name="Kun R.S."/>
            <person name="Lubbers R.J."/>
            <person name="Makela M.R."/>
            <person name="Barry K."/>
            <person name="Chovatia M."/>
            <person name="Clum A."/>
            <person name="Daum C."/>
            <person name="Haridas S."/>
            <person name="He G."/>
            <person name="LaButti K."/>
            <person name="Lipzen A."/>
            <person name="Mondo S."/>
            <person name="Pangilinan J."/>
            <person name="Riley R."/>
            <person name="Salamov A."/>
            <person name="Simmons B.A."/>
            <person name="Magnuson J.K."/>
            <person name="Henrissat B."/>
            <person name="Mortensen U.H."/>
            <person name="Larsen T.O."/>
            <person name="De vries R.P."/>
            <person name="Grigoriev I.V."/>
            <person name="Machida M."/>
            <person name="Baker S.E."/>
            <person name="Andersen M.R."/>
        </authorList>
    </citation>
    <scope>NUCLEOTIDE SEQUENCE [LARGE SCALE GENOMIC DNA]</scope>
    <source>
        <strain evidence="6 7">CBS 117618</strain>
    </source>
</reference>
<evidence type="ECO:0000256" key="2">
    <source>
        <dbReference type="ARBA" id="ARBA00022598"/>
    </source>
</evidence>
<gene>
    <name evidence="6" type="ORF">BDV34DRAFT_218538</name>
</gene>
<dbReference type="GO" id="GO:0006542">
    <property type="term" value="P:glutamine biosynthetic process"/>
    <property type="evidence" value="ECO:0007669"/>
    <property type="project" value="InterPro"/>
</dbReference>
<dbReference type="GO" id="GO:0004356">
    <property type="term" value="F:glutamine synthetase activity"/>
    <property type="evidence" value="ECO:0007669"/>
    <property type="project" value="InterPro"/>
</dbReference>
<evidence type="ECO:0000256" key="3">
    <source>
        <dbReference type="PROSITE-ProRule" id="PRU01331"/>
    </source>
</evidence>
<dbReference type="Proteomes" id="UP000326532">
    <property type="component" value="Unassembled WGS sequence"/>
</dbReference>
<protein>
    <recommendedName>
        <fullName evidence="1">Glutamine synthetase</fullName>
    </recommendedName>
</protein>
<dbReference type="InterPro" id="IPR036651">
    <property type="entry name" value="Gln_synt_N_sf"/>
</dbReference>
<dbReference type="Gene3D" id="3.10.20.70">
    <property type="entry name" value="Glutamine synthetase, N-terminal domain"/>
    <property type="match status" value="1"/>
</dbReference>
<organism evidence="6 7">
    <name type="scientific">Aspergillus parasiticus</name>
    <dbReference type="NCBI Taxonomy" id="5067"/>
    <lineage>
        <taxon>Eukaryota</taxon>
        <taxon>Fungi</taxon>
        <taxon>Dikarya</taxon>
        <taxon>Ascomycota</taxon>
        <taxon>Pezizomycotina</taxon>
        <taxon>Eurotiomycetes</taxon>
        <taxon>Eurotiomycetidae</taxon>
        <taxon>Eurotiales</taxon>
        <taxon>Aspergillaceae</taxon>
        <taxon>Aspergillus</taxon>
        <taxon>Aspergillus subgen. Circumdati</taxon>
    </lineage>
</organism>
<feature type="domain" description="GS catalytic" evidence="5">
    <location>
        <begin position="110"/>
        <end position="449"/>
    </location>
</feature>
<dbReference type="AlphaFoldDB" id="A0A5N6D132"/>
<dbReference type="Pfam" id="PF00120">
    <property type="entry name" value="Gln-synt_C"/>
    <property type="match status" value="1"/>
</dbReference>
<dbReference type="VEuPathDB" id="FungiDB:BDV34DRAFT_218538"/>
<proteinExistence type="inferred from homology"/>
<evidence type="ECO:0000313" key="6">
    <source>
        <dbReference type="EMBL" id="KAB8198871.1"/>
    </source>
</evidence>
<sequence length="449" mass="49969">MWKMILACHGDVEFVWIQFVPIHGAIRVRMIPIGEFSRMIEHGQKLSIASVITHALRNDHVAAGAKSTGVIYLSPDLSTASIAPLAADKHRLEIFAWHTTQNGIPISECPRYNLTRITQILDNEFGLYALVGFEIEIVFFNSEDGNFRGSSTSAPDSNHTWSAVTSDVRALLPMVEDIVRCLAKTQIYVQQFHAESAPGQWEIVLPPQRPLEAVDSLIRAREAIKLIAAEHGYYASLHPRPFSDHAGTGAHVHISVNPNELEAGKAKSADNTKIVNTDSFFAGIIDHFCSLMAFCLPLDVSYERAVAGIWSGGEYVSWGSQNRETPMRRITRNRFEIKLHCGTANPYASLSALMAAGIDGLRRDTLLTAGDCQEVPSQMTDAQRATMGICAKIPRGIEDSLNYLRDDHRIVDLLGKAYTDSYVAVTKEWNDYVSSMPHESQREWLLKNY</sequence>
<evidence type="ECO:0000259" key="5">
    <source>
        <dbReference type="PROSITE" id="PS51987"/>
    </source>
</evidence>
<name>A0A5N6D132_ASPPA</name>
<dbReference type="PANTHER" id="PTHR43785:SF2">
    <property type="entry name" value="TYPE-1 GLUTAMINE SYNTHETASE 1"/>
    <property type="match status" value="1"/>
</dbReference>
<dbReference type="SUPFAM" id="SSF54368">
    <property type="entry name" value="Glutamine synthetase, N-terminal domain"/>
    <property type="match status" value="1"/>
</dbReference>
<dbReference type="Gene3D" id="3.30.590.10">
    <property type="entry name" value="Glutamine synthetase/guanido kinase, catalytic domain"/>
    <property type="match status" value="1"/>
</dbReference>
<accession>A0A5N6D132</accession>
<evidence type="ECO:0000313" key="7">
    <source>
        <dbReference type="Proteomes" id="UP000326532"/>
    </source>
</evidence>
<dbReference type="PROSITE" id="PS51987">
    <property type="entry name" value="GS_CATALYTIC"/>
    <property type="match status" value="1"/>
</dbReference>
<dbReference type="OMA" id="WAWAPVD"/>
<dbReference type="SUPFAM" id="SSF55931">
    <property type="entry name" value="Glutamine synthetase/guanido kinase"/>
    <property type="match status" value="1"/>
</dbReference>
<dbReference type="SMART" id="SM01230">
    <property type="entry name" value="Gln-synt_C"/>
    <property type="match status" value="1"/>
</dbReference>
<evidence type="ECO:0000256" key="1">
    <source>
        <dbReference type="ARBA" id="ARBA00021364"/>
    </source>
</evidence>
<comment type="similarity">
    <text evidence="3 4">Belongs to the glutamine synthetase family.</text>
</comment>